<dbReference type="Proteomes" id="UP001172101">
    <property type="component" value="Unassembled WGS sequence"/>
</dbReference>
<feature type="region of interest" description="Disordered" evidence="1">
    <location>
        <begin position="1"/>
        <end position="28"/>
    </location>
</feature>
<gene>
    <name evidence="2" type="ORF">B0T26DRAFT_750963</name>
</gene>
<accession>A0AA40AJ67</accession>
<dbReference type="EMBL" id="JAUIRO010000004">
    <property type="protein sequence ID" value="KAK0716817.1"/>
    <property type="molecule type" value="Genomic_DNA"/>
</dbReference>
<evidence type="ECO:0000313" key="3">
    <source>
        <dbReference type="Proteomes" id="UP001172101"/>
    </source>
</evidence>
<comment type="caution">
    <text evidence="2">The sequence shown here is derived from an EMBL/GenBank/DDBJ whole genome shotgun (WGS) entry which is preliminary data.</text>
</comment>
<name>A0AA40AJ67_9PEZI</name>
<sequence>MASNLFPAVTEAPTPSPALEGRADTTANPTKPPALCGFIDYTSSYTCKTGACKFNTDYYAVGCCDGDNCDWDTWTSTCGGTRPGKLVGTCSDPTAPFGGTARFENGWKVPPQQLGGD</sequence>
<evidence type="ECO:0000313" key="2">
    <source>
        <dbReference type="EMBL" id="KAK0716817.1"/>
    </source>
</evidence>
<dbReference type="GeneID" id="85328575"/>
<organism evidence="2 3">
    <name type="scientific">Lasiosphaeria miniovina</name>
    <dbReference type="NCBI Taxonomy" id="1954250"/>
    <lineage>
        <taxon>Eukaryota</taxon>
        <taxon>Fungi</taxon>
        <taxon>Dikarya</taxon>
        <taxon>Ascomycota</taxon>
        <taxon>Pezizomycotina</taxon>
        <taxon>Sordariomycetes</taxon>
        <taxon>Sordariomycetidae</taxon>
        <taxon>Sordariales</taxon>
        <taxon>Lasiosphaeriaceae</taxon>
        <taxon>Lasiosphaeria</taxon>
    </lineage>
</organism>
<proteinExistence type="predicted"/>
<dbReference type="RefSeq" id="XP_060295610.1">
    <property type="nucleotide sequence ID" value="XM_060445305.1"/>
</dbReference>
<keyword evidence="3" id="KW-1185">Reference proteome</keyword>
<evidence type="ECO:0000256" key="1">
    <source>
        <dbReference type="SAM" id="MobiDB-lite"/>
    </source>
</evidence>
<protein>
    <submittedName>
        <fullName evidence="2">Uncharacterized protein</fullName>
    </submittedName>
</protein>
<reference evidence="2" key="1">
    <citation type="submission" date="2023-06" db="EMBL/GenBank/DDBJ databases">
        <title>Genome-scale phylogeny and comparative genomics of the fungal order Sordariales.</title>
        <authorList>
            <consortium name="Lawrence Berkeley National Laboratory"/>
            <person name="Hensen N."/>
            <person name="Bonometti L."/>
            <person name="Westerberg I."/>
            <person name="Brannstrom I.O."/>
            <person name="Guillou S."/>
            <person name="Cros-Aarteil S."/>
            <person name="Calhoun S."/>
            <person name="Haridas S."/>
            <person name="Kuo A."/>
            <person name="Mondo S."/>
            <person name="Pangilinan J."/>
            <person name="Riley R."/>
            <person name="LaButti K."/>
            <person name="Andreopoulos B."/>
            <person name="Lipzen A."/>
            <person name="Chen C."/>
            <person name="Yanf M."/>
            <person name="Daum C."/>
            <person name="Ng V."/>
            <person name="Clum A."/>
            <person name="Steindorff A."/>
            <person name="Ohm R."/>
            <person name="Martin F."/>
            <person name="Silar P."/>
            <person name="Natvig D."/>
            <person name="Lalanne C."/>
            <person name="Gautier V."/>
            <person name="Ament-velasquez S.L."/>
            <person name="Kruys A."/>
            <person name="Hutchinson M.I."/>
            <person name="Powell A.J."/>
            <person name="Barry K."/>
            <person name="Miller A.N."/>
            <person name="Grigoriev I.V."/>
            <person name="Debuchy R."/>
            <person name="Gladieux P."/>
            <person name="Thoren M.H."/>
            <person name="Johannesson H."/>
        </authorList>
    </citation>
    <scope>NUCLEOTIDE SEQUENCE</scope>
    <source>
        <strain evidence="2">SMH2392-1A</strain>
    </source>
</reference>
<dbReference type="AlphaFoldDB" id="A0AA40AJ67"/>